<protein>
    <submittedName>
        <fullName evidence="1">Uncharacterized protein</fullName>
    </submittedName>
</protein>
<keyword evidence="2" id="KW-1185">Reference proteome</keyword>
<dbReference type="InterPro" id="IPR014049">
    <property type="entry name" value="Glutathione_synthase_N_euk"/>
</dbReference>
<gene>
    <name evidence="1" type="ORF">A4U43_C07F35790</name>
</gene>
<dbReference type="AlphaFoldDB" id="A0A5P1EHA2"/>
<evidence type="ECO:0000313" key="1">
    <source>
        <dbReference type="EMBL" id="ONK65308.1"/>
    </source>
</evidence>
<reference evidence="2" key="1">
    <citation type="journal article" date="2017" name="Nat. Commun.">
        <title>The asparagus genome sheds light on the origin and evolution of a young Y chromosome.</title>
        <authorList>
            <person name="Harkess A."/>
            <person name="Zhou J."/>
            <person name="Xu C."/>
            <person name="Bowers J.E."/>
            <person name="Van der Hulst R."/>
            <person name="Ayyampalayam S."/>
            <person name="Mercati F."/>
            <person name="Riccardi P."/>
            <person name="McKain M.R."/>
            <person name="Kakrana A."/>
            <person name="Tang H."/>
            <person name="Ray J."/>
            <person name="Groenendijk J."/>
            <person name="Arikit S."/>
            <person name="Mathioni S.M."/>
            <person name="Nakano M."/>
            <person name="Shan H."/>
            <person name="Telgmann-Rauber A."/>
            <person name="Kanno A."/>
            <person name="Yue Z."/>
            <person name="Chen H."/>
            <person name="Li W."/>
            <person name="Chen Y."/>
            <person name="Xu X."/>
            <person name="Zhang Y."/>
            <person name="Luo S."/>
            <person name="Chen H."/>
            <person name="Gao J."/>
            <person name="Mao Z."/>
            <person name="Pires J.C."/>
            <person name="Luo M."/>
            <person name="Kudrna D."/>
            <person name="Wing R.A."/>
            <person name="Meyers B.C."/>
            <person name="Yi K."/>
            <person name="Kong H."/>
            <person name="Lavrijsen P."/>
            <person name="Sunseri F."/>
            <person name="Falavigna A."/>
            <person name="Ye Y."/>
            <person name="Leebens-Mack J.H."/>
            <person name="Chen G."/>
        </authorList>
    </citation>
    <scope>NUCLEOTIDE SEQUENCE [LARGE SCALE GENOMIC DNA]</scope>
    <source>
        <strain evidence="2">cv. DH0086</strain>
    </source>
</reference>
<evidence type="ECO:0000313" key="2">
    <source>
        <dbReference type="Proteomes" id="UP000243459"/>
    </source>
</evidence>
<dbReference type="GO" id="GO:0004363">
    <property type="term" value="F:glutathione synthase activity"/>
    <property type="evidence" value="ECO:0007669"/>
    <property type="project" value="InterPro"/>
</dbReference>
<dbReference type="EMBL" id="CM007387">
    <property type="protein sequence ID" value="ONK65308.1"/>
    <property type="molecule type" value="Genomic_DNA"/>
</dbReference>
<dbReference type="Proteomes" id="UP000243459">
    <property type="component" value="Chromosome 7"/>
</dbReference>
<name>A0A5P1EHA2_ASPOF</name>
<organism evidence="1 2">
    <name type="scientific">Asparagus officinalis</name>
    <name type="common">Garden asparagus</name>
    <dbReference type="NCBI Taxonomy" id="4686"/>
    <lineage>
        <taxon>Eukaryota</taxon>
        <taxon>Viridiplantae</taxon>
        <taxon>Streptophyta</taxon>
        <taxon>Embryophyta</taxon>
        <taxon>Tracheophyta</taxon>
        <taxon>Spermatophyta</taxon>
        <taxon>Magnoliopsida</taxon>
        <taxon>Liliopsida</taxon>
        <taxon>Asparagales</taxon>
        <taxon>Asparagaceae</taxon>
        <taxon>Asparagoideae</taxon>
        <taxon>Asparagus</taxon>
    </lineage>
</organism>
<accession>A0A5P1EHA2</accession>
<sequence length="67" mass="7384">MTVDGTHHAIVASGLVDELVSEALVWISLHGLVVGDRSIQVAEVQFKKKRLVLTEERKGTKKVHILP</sequence>
<dbReference type="Gene3D" id="3.30.1490.80">
    <property type="match status" value="1"/>
</dbReference>
<dbReference type="GO" id="GO:0005524">
    <property type="term" value="F:ATP binding"/>
    <property type="evidence" value="ECO:0007669"/>
    <property type="project" value="InterPro"/>
</dbReference>
<proteinExistence type="predicted"/>
<dbReference type="Gramene" id="ONK65308">
    <property type="protein sequence ID" value="ONK65308"/>
    <property type="gene ID" value="A4U43_C07F35790"/>
</dbReference>